<dbReference type="InterPro" id="IPR004872">
    <property type="entry name" value="Lipoprotein_NlpA"/>
</dbReference>
<organism evidence="7 10">
    <name type="scientific">Gilliamella apicola</name>
    <dbReference type="NCBI Taxonomy" id="1196095"/>
    <lineage>
        <taxon>Bacteria</taxon>
        <taxon>Pseudomonadati</taxon>
        <taxon>Pseudomonadota</taxon>
        <taxon>Gammaproteobacteria</taxon>
        <taxon>Orbales</taxon>
        <taxon>Orbaceae</taxon>
        <taxon>Gilliamella</taxon>
    </lineage>
</organism>
<evidence type="ECO:0000256" key="3">
    <source>
        <dbReference type="ARBA" id="ARBA00022729"/>
    </source>
</evidence>
<evidence type="ECO:0000313" key="8">
    <source>
        <dbReference type="EMBL" id="OTQ10481.1"/>
    </source>
</evidence>
<proteinExistence type="inferred from homology"/>
<dbReference type="PANTHER" id="PTHR30429:SF0">
    <property type="entry name" value="METHIONINE-BINDING LIPOPROTEIN METQ"/>
    <property type="match status" value="1"/>
</dbReference>
<dbReference type="EMBL" id="NARP01000013">
    <property type="protein sequence ID" value="OTP99834.1"/>
    <property type="molecule type" value="Genomic_DNA"/>
</dbReference>
<dbReference type="GO" id="GO:0016020">
    <property type="term" value="C:membrane"/>
    <property type="evidence" value="ECO:0007669"/>
    <property type="project" value="UniProtKB-SubCell"/>
</dbReference>
<evidence type="ECO:0000256" key="4">
    <source>
        <dbReference type="ARBA" id="ARBA00023136"/>
    </source>
</evidence>
<keyword evidence="6" id="KW-0449">Lipoprotein</keyword>
<sequence length="277" mass="31161">MMRRIFNLTILILSGLFLFGCEQKTDSEAANKTDKKEIVVGLPPSMHNILMERVVKPELEQKGYTVKLVNFSSLRDSNTALVEGSIDMNAAQHQSYLDVYNKETNNDLVSLVHIPSISAALFSQSHRSVNEITPNQTIAIPNDPSNTARALLLLQKLNWITLKPDTKPGTTNINDIAENKYDLKFRLLLSEIIPRTLGEVDYAIMPGGVAWLSKIPADNVLFQEQLSPNLELMVVVKKENLNTAWAKDVKALYQSDALKRFINEDPDAKGRFIWPQQ</sequence>
<comment type="similarity">
    <text evidence="2">Belongs to the NlpA lipoprotein family.</text>
</comment>
<evidence type="ECO:0000313" key="10">
    <source>
        <dbReference type="Proteomes" id="UP000194977"/>
    </source>
</evidence>
<dbReference type="Gene3D" id="3.40.190.10">
    <property type="entry name" value="Periplasmic binding protein-like II"/>
    <property type="match status" value="2"/>
</dbReference>
<evidence type="ECO:0000256" key="1">
    <source>
        <dbReference type="ARBA" id="ARBA00004635"/>
    </source>
</evidence>
<dbReference type="PROSITE" id="PS51257">
    <property type="entry name" value="PROKAR_LIPOPROTEIN"/>
    <property type="match status" value="1"/>
</dbReference>
<gene>
    <name evidence="8" type="ORF">B6C91_05405</name>
    <name evidence="7" type="ORF">B6D08_06210</name>
</gene>
<dbReference type="Proteomes" id="UP000194800">
    <property type="component" value="Unassembled WGS sequence"/>
</dbReference>
<dbReference type="AlphaFoldDB" id="A0A242NI35"/>
<evidence type="ECO:0000313" key="7">
    <source>
        <dbReference type="EMBL" id="OTP99834.1"/>
    </source>
</evidence>
<keyword evidence="5" id="KW-0564">Palmitate</keyword>
<name>A0A242NI35_9GAMM</name>
<evidence type="ECO:0000256" key="6">
    <source>
        <dbReference type="ARBA" id="ARBA00023288"/>
    </source>
</evidence>
<comment type="caution">
    <text evidence="7">The sequence shown here is derived from an EMBL/GenBank/DDBJ whole genome shotgun (WGS) entry which is preliminary data.</text>
</comment>
<keyword evidence="4" id="KW-0472">Membrane</keyword>
<dbReference type="OrthoDB" id="9812878at2"/>
<dbReference type="PANTHER" id="PTHR30429">
    <property type="entry name" value="D-METHIONINE-BINDING LIPOPROTEIN METQ"/>
    <property type="match status" value="1"/>
</dbReference>
<dbReference type="EMBL" id="NART01000017">
    <property type="protein sequence ID" value="OTQ10481.1"/>
    <property type="molecule type" value="Genomic_DNA"/>
</dbReference>
<keyword evidence="9" id="KW-1185">Reference proteome</keyword>
<reference evidence="9 10" key="1">
    <citation type="submission" date="2017-03" db="EMBL/GenBank/DDBJ databases">
        <title>Comparative genomics of honeybee gut symbionts reveal geographically distinct and subgroup specific antibiotic resistance.</title>
        <authorList>
            <person name="Ludvigsen J."/>
            <person name="Porcellato D."/>
            <person name="Labee-Lund T.M."/>
            <person name="Amdam G.V."/>
            <person name="Rudi K."/>
        </authorList>
    </citation>
    <scope>NUCLEOTIDE SEQUENCE [LARGE SCALE GENOMIC DNA]</scope>
    <source>
        <strain evidence="7 10">A-7-12</strain>
        <strain evidence="8 9">A-9-12</strain>
    </source>
</reference>
<evidence type="ECO:0000256" key="2">
    <source>
        <dbReference type="ARBA" id="ARBA00008973"/>
    </source>
</evidence>
<dbReference type="Pfam" id="PF03180">
    <property type="entry name" value="Lipoprotein_9"/>
    <property type="match status" value="1"/>
</dbReference>
<evidence type="ECO:0008006" key="11">
    <source>
        <dbReference type="Google" id="ProtNLM"/>
    </source>
</evidence>
<accession>A0A242NI35</accession>
<protein>
    <recommendedName>
        <fullName evidence="11">Metal ABC transporter substrate-binding protein</fullName>
    </recommendedName>
</protein>
<evidence type="ECO:0000256" key="5">
    <source>
        <dbReference type="ARBA" id="ARBA00023139"/>
    </source>
</evidence>
<dbReference type="SUPFAM" id="SSF53850">
    <property type="entry name" value="Periplasmic binding protein-like II"/>
    <property type="match status" value="1"/>
</dbReference>
<comment type="subcellular location">
    <subcellularLocation>
        <location evidence="1">Membrane</location>
        <topology evidence="1">Lipid-anchor</topology>
    </subcellularLocation>
</comment>
<keyword evidence="3" id="KW-0732">Signal</keyword>
<evidence type="ECO:0000313" key="9">
    <source>
        <dbReference type="Proteomes" id="UP000194800"/>
    </source>
</evidence>
<dbReference type="Proteomes" id="UP000194977">
    <property type="component" value="Unassembled WGS sequence"/>
</dbReference>